<feature type="region of interest" description="Disordered" evidence="1">
    <location>
        <begin position="20"/>
        <end position="57"/>
    </location>
</feature>
<evidence type="ECO:0000313" key="2">
    <source>
        <dbReference type="EMBL" id="KAG0669112.1"/>
    </source>
</evidence>
<evidence type="ECO:0000256" key="1">
    <source>
        <dbReference type="SAM" id="MobiDB-lite"/>
    </source>
</evidence>
<organism evidence="2 3">
    <name type="scientific">Maudiozyma exigua</name>
    <name type="common">Yeast</name>
    <name type="synonym">Kazachstania exigua</name>
    <dbReference type="NCBI Taxonomy" id="34358"/>
    <lineage>
        <taxon>Eukaryota</taxon>
        <taxon>Fungi</taxon>
        <taxon>Dikarya</taxon>
        <taxon>Ascomycota</taxon>
        <taxon>Saccharomycotina</taxon>
        <taxon>Saccharomycetes</taxon>
        <taxon>Saccharomycetales</taxon>
        <taxon>Saccharomycetaceae</taxon>
        <taxon>Maudiozyma</taxon>
    </lineage>
</organism>
<comment type="caution">
    <text evidence="2">The sequence shown here is derived from an EMBL/GenBank/DDBJ whole genome shotgun (WGS) entry which is preliminary data.</text>
</comment>
<dbReference type="EMBL" id="PUHR01000049">
    <property type="protein sequence ID" value="KAG0669112.1"/>
    <property type="molecule type" value="Genomic_DNA"/>
</dbReference>
<sequence length="313" mass="36802">MIVKILKFLMNPIGNKLEQKKRALSEKNPNTQTSTHRRKLNNKKSLIQRETDNNVNETQINDKYTRDNSDEVEAKRLDALQNSSLNSLKDVEISRPLTKTNLKILQNQIFRCEKMDSLCDHYICSKENISNISCSRIWFLFELELTLDGQWNFRNKCYHEKVYQKLSPTWLVENCLDIRTKEKDRKTKGSLNFEMSHIIFTSLPDITELLNIKQDRSEIEVSIESIIEETENDNDLTHAKRKFIPPSILSFRNNDKVFDDTIFDIEEILNEDIYDSPLRTVGVKYKESLTPQRGNSKCTHQRTYFNSNLSARR</sequence>
<dbReference type="AlphaFoldDB" id="A0A9P6WC86"/>
<accession>A0A9P6WC86</accession>
<feature type="region of interest" description="Disordered" evidence="1">
    <location>
        <begin position="290"/>
        <end position="313"/>
    </location>
</feature>
<proteinExistence type="predicted"/>
<keyword evidence="3" id="KW-1185">Reference proteome</keyword>
<protein>
    <submittedName>
        <fullName evidence="2">Uncharacterized protein</fullName>
    </submittedName>
</protein>
<dbReference type="Pfam" id="PF10434">
    <property type="entry name" value="MAM1"/>
    <property type="match status" value="1"/>
</dbReference>
<dbReference type="Proteomes" id="UP000750334">
    <property type="component" value="Unassembled WGS sequence"/>
</dbReference>
<gene>
    <name evidence="2" type="ORF">C6P45_004053</name>
</gene>
<reference evidence="2 3" key="1">
    <citation type="submission" date="2020-11" db="EMBL/GenBank/DDBJ databases">
        <title>Kefir isolates.</title>
        <authorList>
            <person name="Marcisauskas S."/>
            <person name="Kim Y."/>
            <person name="Blasche S."/>
        </authorList>
    </citation>
    <scope>NUCLEOTIDE SEQUENCE [LARGE SCALE GENOMIC DNA]</scope>
    <source>
        <strain evidence="2 3">OG2</strain>
    </source>
</reference>
<dbReference type="OrthoDB" id="4070446at2759"/>
<name>A0A9P6WC86_MAUEX</name>
<evidence type="ECO:0000313" key="3">
    <source>
        <dbReference type="Proteomes" id="UP000750334"/>
    </source>
</evidence>
<dbReference type="InterPro" id="IPR018847">
    <property type="entry name" value="Monopolin_cplx_su_Mam1"/>
</dbReference>